<dbReference type="RefSeq" id="WP_014967651.1">
    <property type="nucleotide sequence ID" value="NC_018664.1"/>
</dbReference>
<evidence type="ECO:0000313" key="2">
    <source>
        <dbReference type="Proteomes" id="UP000006094"/>
    </source>
</evidence>
<dbReference type="InterPro" id="IPR036278">
    <property type="entry name" value="Sialidase_sf"/>
</dbReference>
<dbReference type="OrthoDB" id="1933804at2"/>
<dbReference type="AlphaFoldDB" id="K0B0S4"/>
<dbReference type="CDD" id="cd15482">
    <property type="entry name" value="Sialidase_non-viral"/>
    <property type="match status" value="1"/>
</dbReference>
<dbReference type="SUPFAM" id="SSF50939">
    <property type="entry name" value="Sialidases"/>
    <property type="match status" value="1"/>
</dbReference>
<protein>
    <submittedName>
        <fullName evidence="1">Neuraminidase</fullName>
    </submittedName>
</protein>
<dbReference type="Proteomes" id="UP000006094">
    <property type="component" value="Chromosome"/>
</dbReference>
<dbReference type="KEGG" id="cad:Curi_c15060"/>
<reference evidence="1 2" key="1">
    <citation type="journal article" date="2012" name="PLoS ONE">
        <title>The purine-utilizing bacterium Clostridium acidurici 9a: a genome-guided metabolic reconsideration.</title>
        <authorList>
            <person name="Hartwich K."/>
            <person name="Poehlein A."/>
            <person name="Daniel R."/>
        </authorList>
    </citation>
    <scope>NUCLEOTIDE SEQUENCE [LARGE SCALE GENOMIC DNA]</scope>
    <source>
        <strain evidence="2">ATCC 7906 / DSM 604 / BCRC 14475 / CIP 104303 / KCTC 5404 / NCIMB 10678 / 9a</strain>
    </source>
</reference>
<sequence>MASTEKTGFLGLNQWVGSDKPKRQDFVDDNKKIDNRLKELNDKIVNSIGYGVDYGLDVKPQAIPDMTVNISSGVVYMPDGTKVELSEDISLTVNAADITNPRIDIVYIDANGNIEYLEGIPSPSPVAPAPPIGSLLLAEINVAANATAITSDSIVDKRKMNITIEEISSQVNIKVEEIESQVTDIANKVENISASDIEVRRELLRLESQLAREREKDLNLIVQNVSGLGMFDTFNTTEYVDMSTTTAKYNSLGDNFSFAINDSVISVHEDTNNNTLVSTDNIAIGSSTKDGAKILSVDSNHINGEISHVIDSDSSLNVASSSVRSSVICDDGMNYFAVRSSSNSNQYNLYYIKNGVITTKCVIGTNNTGYPVHLTTDGKYIFVLIFTSTSNLKLFAIDPESIVDGTTLTSSNYISETNGTLGTYKVITLSSVSNIDIVYTDNMIAWTTITRRSPEANVESVTTTLHRVVDGVINVNYSQMYSQTWELTSPINSPRILIGSNMNKVSILFLRASQFQAFDYKFRYNDSEGKYSVTTVNRGVASNDVQGASFVRSLSPIVRDSVGNYYLIAYCSRISSTGTGMHCLRSIDEGNSWHAYSTLDGSNNSVSTPSLTIDSNQRLTSMFPRVSGGILNRRIYTNLTTSTDNWTEPQMVTGTKTSGVMITASGEYPYFDIVIPPNYYLETDGIAQYQCDYTVDYNIDTYTLDKTVSFNKYESIPVFTPDRYTLDMASQNYGITVRNLLGYLTVNSNNSVNVVNNEVVNSNYPITGNMKILSGSDSFDINSVSGSLNYKGVTDRLMTNLPSVSYVGRLTVTSDGTIVVPIVYQLGTGWDSTVIYSRDSGITWTLHPSALRIGGVAVGSENFTMDVVEYNGNIGFAVTNISTDTSATWRSLNLNSSNYLQQVNLYNVPGDVTTSNYNSFFANGHVYFTLGLKNGSTKKVYLYVYSVQADGYTLINVRNAVIESHTTPTSGTVGDNAVKSVPYVYNRQTHTVTVFSRYISETQSSLIYVLHNLPTSSITYSSIINSTVIDDNINTKTIDFDVIVDGDTIKVVYVNSDGDMVYTEFIPNPKQILKSIVIGKGVSPKLTPSDTLPLRLLYKDGNVIRSMYYD</sequence>
<organism evidence="1 2">
    <name type="scientific">Gottschalkia acidurici (strain ATCC 7906 / DSM 604 / BCRC 14475 / CIP 104303 / KCTC 5404 / NCIMB 10678 / 9a)</name>
    <name type="common">Clostridium acidurici</name>
    <dbReference type="NCBI Taxonomy" id="1128398"/>
    <lineage>
        <taxon>Bacteria</taxon>
        <taxon>Bacillati</taxon>
        <taxon>Bacillota</taxon>
        <taxon>Tissierellia</taxon>
        <taxon>Tissierellales</taxon>
        <taxon>Gottschalkiaceae</taxon>
        <taxon>Gottschalkia</taxon>
    </lineage>
</organism>
<proteinExistence type="predicted"/>
<gene>
    <name evidence="1" type="ordered locus">Curi_c15060</name>
</gene>
<dbReference type="EMBL" id="CP003326">
    <property type="protein sequence ID" value="AFS78515.1"/>
    <property type="molecule type" value="Genomic_DNA"/>
</dbReference>
<dbReference type="STRING" id="1128398.Curi_c15060"/>
<evidence type="ECO:0000313" key="1">
    <source>
        <dbReference type="EMBL" id="AFS78515.1"/>
    </source>
</evidence>
<dbReference type="eggNOG" id="ENOG502ZG7K">
    <property type="taxonomic scope" value="Bacteria"/>
</dbReference>
<keyword evidence="2" id="KW-1185">Reference proteome</keyword>
<name>K0B0S4_GOTA9</name>
<dbReference type="HOGENOM" id="CLU_281844_0_0_9"/>
<accession>K0B0S4</accession>